<organism evidence="2 3">
    <name type="scientific">Phytophthora fragariaefolia</name>
    <dbReference type="NCBI Taxonomy" id="1490495"/>
    <lineage>
        <taxon>Eukaryota</taxon>
        <taxon>Sar</taxon>
        <taxon>Stramenopiles</taxon>
        <taxon>Oomycota</taxon>
        <taxon>Peronosporomycetes</taxon>
        <taxon>Peronosporales</taxon>
        <taxon>Peronosporaceae</taxon>
        <taxon>Phytophthora</taxon>
    </lineage>
</organism>
<proteinExistence type="predicted"/>
<evidence type="ECO:0000256" key="1">
    <source>
        <dbReference type="SAM" id="MobiDB-lite"/>
    </source>
</evidence>
<reference evidence="2" key="1">
    <citation type="submission" date="2023-04" db="EMBL/GenBank/DDBJ databases">
        <title>Phytophthora fragariaefolia NBRC 109709.</title>
        <authorList>
            <person name="Ichikawa N."/>
            <person name="Sato H."/>
            <person name="Tonouchi N."/>
        </authorList>
    </citation>
    <scope>NUCLEOTIDE SEQUENCE</scope>
    <source>
        <strain evidence="2">NBRC 109709</strain>
    </source>
</reference>
<comment type="caution">
    <text evidence="2">The sequence shown here is derived from an EMBL/GenBank/DDBJ whole genome shotgun (WGS) entry which is preliminary data.</text>
</comment>
<name>A0A9W6Y3K5_9STRA</name>
<gene>
    <name evidence="2" type="ORF">Pfra01_002282800</name>
</gene>
<evidence type="ECO:0000313" key="3">
    <source>
        <dbReference type="Proteomes" id="UP001165121"/>
    </source>
</evidence>
<dbReference type="AlphaFoldDB" id="A0A9W6Y3K5"/>
<protein>
    <submittedName>
        <fullName evidence="2">Unnamed protein product</fullName>
    </submittedName>
</protein>
<feature type="compositionally biased region" description="Basic residues" evidence="1">
    <location>
        <begin position="85"/>
        <end position="95"/>
    </location>
</feature>
<keyword evidence="3" id="KW-1185">Reference proteome</keyword>
<dbReference type="Proteomes" id="UP001165121">
    <property type="component" value="Unassembled WGS sequence"/>
</dbReference>
<evidence type="ECO:0000313" key="2">
    <source>
        <dbReference type="EMBL" id="GMF54609.1"/>
    </source>
</evidence>
<accession>A0A9W6Y3K5</accession>
<dbReference type="EMBL" id="BSXT01003549">
    <property type="protein sequence ID" value="GMF54609.1"/>
    <property type="molecule type" value="Genomic_DNA"/>
</dbReference>
<feature type="region of interest" description="Disordered" evidence="1">
    <location>
        <begin position="1"/>
        <end position="95"/>
    </location>
</feature>
<sequence>MSTPFASREVLRNSPGSASPWMSPGHNAFWSFDPRNATSPPVALPAGSASETTSTPARLSVSDYFAEHRHGPSPMENAGDGAQAPRRRLRARPPL</sequence>